<feature type="region of interest" description="Disordered" evidence="2">
    <location>
        <begin position="456"/>
        <end position="499"/>
    </location>
</feature>
<feature type="compositionally biased region" description="Polar residues" evidence="2">
    <location>
        <begin position="28"/>
        <end position="37"/>
    </location>
</feature>
<reference evidence="4" key="2">
    <citation type="submission" date="2025-09" db="UniProtKB">
        <authorList>
            <consortium name="Ensembl"/>
        </authorList>
    </citation>
    <scope>IDENTIFICATION</scope>
</reference>
<keyword evidence="1" id="KW-0862">Zinc</keyword>
<evidence type="ECO:0000313" key="5">
    <source>
        <dbReference type="Proteomes" id="UP000694385"/>
    </source>
</evidence>
<dbReference type="Proteomes" id="UP000694385">
    <property type="component" value="Unassembled WGS sequence"/>
</dbReference>
<dbReference type="AlphaFoldDB" id="A0A8C5L8M0"/>
<evidence type="ECO:0000259" key="3">
    <source>
        <dbReference type="PROSITE" id="PS50157"/>
    </source>
</evidence>
<keyword evidence="1" id="KW-0479">Metal-binding</keyword>
<organism evidence="4 5">
    <name type="scientific">Jaculus jaculus</name>
    <name type="common">Lesser Egyptian jerboa</name>
    <dbReference type="NCBI Taxonomy" id="51337"/>
    <lineage>
        <taxon>Eukaryota</taxon>
        <taxon>Metazoa</taxon>
        <taxon>Chordata</taxon>
        <taxon>Craniata</taxon>
        <taxon>Vertebrata</taxon>
        <taxon>Euteleostomi</taxon>
        <taxon>Mammalia</taxon>
        <taxon>Eutheria</taxon>
        <taxon>Euarchontoglires</taxon>
        <taxon>Glires</taxon>
        <taxon>Rodentia</taxon>
        <taxon>Myomorpha</taxon>
        <taxon>Dipodoidea</taxon>
        <taxon>Dipodidae</taxon>
        <taxon>Dipodinae</taxon>
        <taxon>Jaculus</taxon>
    </lineage>
</organism>
<dbReference type="Ensembl" id="ENSJJAT00000027986.1">
    <property type="protein sequence ID" value="ENSJJAP00000021433.1"/>
    <property type="gene ID" value="ENSJJAG00000021801.1"/>
</dbReference>
<feature type="region of interest" description="Disordered" evidence="2">
    <location>
        <begin position="1"/>
        <end position="80"/>
    </location>
</feature>
<evidence type="ECO:0000256" key="1">
    <source>
        <dbReference type="PROSITE-ProRule" id="PRU00042"/>
    </source>
</evidence>
<accession>A0A8C5L8M0</accession>
<feature type="compositionally biased region" description="Basic and acidic residues" evidence="2">
    <location>
        <begin position="456"/>
        <end position="470"/>
    </location>
</feature>
<name>A0A8C5L8M0_JACJA</name>
<reference evidence="4" key="1">
    <citation type="submission" date="2025-08" db="UniProtKB">
        <authorList>
            <consortium name="Ensembl"/>
        </authorList>
    </citation>
    <scope>IDENTIFICATION</scope>
</reference>
<proteinExistence type="predicted"/>
<feature type="region of interest" description="Disordered" evidence="2">
    <location>
        <begin position="269"/>
        <end position="353"/>
    </location>
</feature>
<gene>
    <name evidence="4" type="primary">Znf839</name>
</gene>
<feature type="compositionally biased region" description="Polar residues" evidence="2">
    <location>
        <begin position="280"/>
        <end position="289"/>
    </location>
</feature>
<feature type="compositionally biased region" description="Basic and acidic residues" evidence="2">
    <location>
        <begin position="311"/>
        <end position="322"/>
    </location>
</feature>
<dbReference type="PANTHER" id="PTHR16116">
    <property type="entry name" value="ZINC FINGER PROTEIN 839"/>
    <property type="match status" value="1"/>
</dbReference>
<dbReference type="OMA" id="CQDYLSG"/>
<dbReference type="InterPro" id="IPR039946">
    <property type="entry name" value="ZN839"/>
</dbReference>
<dbReference type="PROSITE" id="PS50157">
    <property type="entry name" value="ZINC_FINGER_C2H2_2"/>
    <property type="match status" value="1"/>
</dbReference>
<feature type="compositionally biased region" description="Basic and acidic residues" evidence="2">
    <location>
        <begin position="11"/>
        <end position="21"/>
    </location>
</feature>
<evidence type="ECO:0000313" key="4">
    <source>
        <dbReference type="Ensembl" id="ENSJJAP00000021433.1"/>
    </source>
</evidence>
<dbReference type="InterPro" id="IPR031885">
    <property type="entry name" value="DUF4764"/>
</dbReference>
<feature type="compositionally biased region" description="Acidic residues" evidence="2">
    <location>
        <begin position="293"/>
        <end position="303"/>
    </location>
</feature>
<dbReference type="InterPro" id="IPR013087">
    <property type="entry name" value="Znf_C2H2_type"/>
</dbReference>
<protein>
    <recommendedName>
        <fullName evidence="3">C2H2-type domain-containing protein</fullName>
    </recommendedName>
</protein>
<evidence type="ECO:0000256" key="2">
    <source>
        <dbReference type="SAM" id="MobiDB-lite"/>
    </source>
</evidence>
<feature type="domain" description="C2H2-type" evidence="3">
    <location>
        <begin position="217"/>
        <end position="247"/>
    </location>
</feature>
<keyword evidence="5" id="KW-1185">Reference proteome</keyword>
<dbReference type="GO" id="GO:0008270">
    <property type="term" value="F:zinc ion binding"/>
    <property type="evidence" value="ECO:0007669"/>
    <property type="project" value="UniProtKB-KW"/>
</dbReference>
<keyword evidence="1" id="KW-0863">Zinc-finger</keyword>
<dbReference type="GeneTree" id="ENSGT00390000002751"/>
<dbReference type="PANTHER" id="PTHR16116:SF5">
    <property type="entry name" value="ZINC FINGER PROTEIN 839"/>
    <property type="match status" value="1"/>
</dbReference>
<dbReference type="Pfam" id="PF15961">
    <property type="entry name" value="DUF4764"/>
    <property type="match status" value="1"/>
</dbReference>
<sequence length="830" mass="88596">QLDAVCVKVTSGDKRGKERPVPPRATMQPPTERQSQPCGRGSSLVRLCVTRPQLHKAPSPGTESQPCFLRASPQPRAPQVSVHRPLPALQPVPAKRGKGPHAENGQGTAWAPLAASAAPVTAPDLSGSAHVFISSLHTMHTEKLKKSLKVKTRSGRVSRPPRYKAKDYKFIKTEDLADGHLSDSEDYSELSVEEEEEQREKQVLFHVEECALRPKAFKCQACEKSYIGKGGLARHFKLNPGHGQLEPEMLAPGYMEARTRGLAALQPSIPAASRRKETQSARSGLQNGHSVEVEETILPEPDDGSPSVPLESERCLEPRSGEPETVAESSPASPQQSGAAQPPQGPARPTVSWSRAQLKESLQHCGREDLLELALPQLAQVVTLYEFLLVKVEKGHRAGAQPFFPAVYKEFEELHRMVKKLWQGYLRRSGPCSQEPLEVNNDKVAESLGITEFLRKKELPSQETDGEKPEAAGGQKRGREPGRLATVKKPRGAALPTDTPTCLAATSGCQEKPRPSCAPAASKGKACASGNFPPHFGGSCGEMTSARDISTLPGEQQLSTAASADFAARSGFVDPAPLCLHVSEPVPYAQLAELRESPPCQVSMSPEEDLPELAADQAAGTSQRVQGVCGVPPLSGGGVESLLPGRFGSAETEDLSEMSCFCLDGQQPSPSHVLLPEVTAPPLQNILPMNTVPAACASKMVPKLSPQPGSHRLLSTKEGLSLRSQAGDLNQFPCKVEVQGGQRELESAATAGEALAFEISNRCQEALQRQEQSLIQTSNGLTLSPAGPTMSQEEGVVVTSAGSSALGFSSPAVALQAMEAFLTGEAEPTQ</sequence>
<feature type="compositionally biased region" description="Low complexity" evidence="2">
    <location>
        <begin position="329"/>
        <end position="342"/>
    </location>
</feature>